<reference evidence="2" key="2">
    <citation type="submission" date="2016-01" db="EMBL/GenBank/DDBJ databases">
        <title>Complete genome sequence of Agromyces aureus AR33T and comparison with related organisms.</title>
        <authorList>
            <person name="Corretto E."/>
            <person name="Antonielli L."/>
            <person name="Sessitsch A."/>
            <person name="Brader G."/>
        </authorList>
    </citation>
    <scope>NUCLEOTIDE SEQUENCE [LARGE SCALE GENOMIC DNA]</scope>
    <source>
        <strain evidence="2">AR33</strain>
    </source>
</reference>
<reference evidence="1 2" key="1">
    <citation type="journal article" date="2016" name="Int. J. Syst. Evol. Microbiol.">
        <title>Agromyces aureus sp. nov., isolated from the rhizosphere of Salix caprea L. grown in a heavy-metal-contaminated soil.</title>
        <authorList>
            <person name="Corretto E."/>
            <person name="Antonielli L."/>
            <person name="Sessitsch A."/>
            <person name="Compant S."/>
            <person name="Gorfer M."/>
            <person name="Kuffner M."/>
            <person name="Brader G."/>
        </authorList>
    </citation>
    <scope>NUCLEOTIDE SEQUENCE [LARGE SCALE GENOMIC DNA]</scope>
    <source>
        <strain evidence="1 2">AR33</strain>
    </source>
</reference>
<name>A0A191WAY6_9MICO</name>
<sequence length="277" mass="29355">MKGHFLLCAADFAFWDFSPDFFGKLCDSFGIGDPTTARRILSFMPGTNASLELMYKGVVSAADPYRSGSQQEFATWQVANSGGDLLGFVFKDGTFPQLDELAWNGPQLNAAADRLGANYTAFHQGLDATNLGGLPVVSVEHSFGSAAAGEAEANVTFDARVLLAPIGMKEGWQPNPDTRYTVYAAEDDINKLFYDVHVPVPFLDGLGYGAAPNAGGALEIRESGIVAENVIWKGLTAGLLGGLWTASDSVAHHNQIISSGNNDQVLFGVAGQLSGAR</sequence>
<proteinExistence type="predicted"/>
<evidence type="ECO:0000313" key="2">
    <source>
        <dbReference type="Proteomes" id="UP000078437"/>
    </source>
</evidence>
<gene>
    <name evidence="1" type="ORF">ATC03_00205</name>
</gene>
<evidence type="ECO:0000313" key="1">
    <source>
        <dbReference type="EMBL" id="ANJ25426.1"/>
    </source>
</evidence>
<dbReference type="KEGG" id="agy:ATC03_00205"/>
<protein>
    <submittedName>
        <fullName evidence="1">Uncharacterized protein</fullName>
    </submittedName>
</protein>
<dbReference type="EMBL" id="CP013979">
    <property type="protein sequence ID" value="ANJ25426.1"/>
    <property type="molecule type" value="Genomic_DNA"/>
</dbReference>
<accession>A0A191WAY6</accession>
<organism evidence="1 2">
    <name type="scientific">Agromyces aureus</name>
    <dbReference type="NCBI Taxonomy" id="453304"/>
    <lineage>
        <taxon>Bacteria</taxon>
        <taxon>Bacillati</taxon>
        <taxon>Actinomycetota</taxon>
        <taxon>Actinomycetes</taxon>
        <taxon>Micrococcales</taxon>
        <taxon>Microbacteriaceae</taxon>
        <taxon>Agromyces</taxon>
    </lineage>
</organism>
<dbReference type="AlphaFoldDB" id="A0A191WAY6"/>
<dbReference type="STRING" id="453304.ATC03_00205"/>
<keyword evidence="2" id="KW-1185">Reference proteome</keyword>
<dbReference type="Proteomes" id="UP000078437">
    <property type="component" value="Chromosome"/>
</dbReference>